<proteinExistence type="predicted"/>
<gene>
    <name evidence="2" type="ORF">XcuCFBP2542_07425</name>
</gene>
<comment type="caution">
    <text evidence="2">The sequence shown here is derived from an EMBL/GenBank/DDBJ whole genome shotgun (WGS) entry which is preliminary data.</text>
</comment>
<dbReference type="InterPro" id="IPR036182">
    <property type="entry name" value="PCuAC_sf"/>
</dbReference>
<reference evidence="2 3" key="1">
    <citation type="submission" date="2016-08" db="EMBL/GenBank/DDBJ databases">
        <authorList>
            <person name="Seilhamer J.J."/>
        </authorList>
    </citation>
    <scope>NUCLEOTIDE SEQUENCE [LARGE SCALE GENOMIC DNA]</scope>
    <source>
        <strain evidence="2 3">CFBP2542</strain>
    </source>
</reference>
<organism evidence="2 3">
    <name type="scientific">Xanthomonas cucurbitae</name>
    <dbReference type="NCBI Taxonomy" id="56453"/>
    <lineage>
        <taxon>Bacteria</taxon>
        <taxon>Pseudomonadati</taxon>
        <taxon>Pseudomonadota</taxon>
        <taxon>Gammaproteobacteria</taxon>
        <taxon>Lysobacterales</taxon>
        <taxon>Lysobacteraceae</taxon>
        <taxon>Xanthomonas</taxon>
    </lineage>
</organism>
<evidence type="ECO:0000313" key="2">
    <source>
        <dbReference type="EMBL" id="PPU77099.1"/>
    </source>
</evidence>
<dbReference type="AlphaFoldDB" id="A0A2S7DTN7"/>
<dbReference type="PANTHER" id="PTHR36302:SF1">
    <property type="entry name" value="COPPER CHAPERONE PCU(A)C"/>
    <property type="match status" value="1"/>
</dbReference>
<feature type="region of interest" description="Disordered" evidence="1">
    <location>
        <begin position="21"/>
        <end position="60"/>
    </location>
</feature>
<dbReference type="InterPro" id="IPR007410">
    <property type="entry name" value="LpqE-like"/>
</dbReference>
<dbReference type="SUPFAM" id="SSF110087">
    <property type="entry name" value="DR1885-like metal-binding protein"/>
    <property type="match status" value="1"/>
</dbReference>
<evidence type="ECO:0000256" key="1">
    <source>
        <dbReference type="SAM" id="MobiDB-lite"/>
    </source>
</evidence>
<dbReference type="Proteomes" id="UP000239561">
    <property type="component" value="Unassembled WGS sequence"/>
</dbReference>
<dbReference type="PANTHER" id="PTHR36302">
    <property type="entry name" value="BLR7088 PROTEIN"/>
    <property type="match status" value="1"/>
</dbReference>
<dbReference type="Pfam" id="PF04314">
    <property type="entry name" value="PCuAC"/>
    <property type="match status" value="1"/>
</dbReference>
<dbReference type="RefSeq" id="WP_104602964.1">
    <property type="nucleotide sequence ID" value="NZ_CP082217.1"/>
</dbReference>
<protein>
    <submittedName>
        <fullName evidence="2">Transporter</fullName>
    </submittedName>
</protein>
<evidence type="ECO:0000313" key="3">
    <source>
        <dbReference type="Proteomes" id="UP000239561"/>
    </source>
</evidence>
<dbReference type="PROSITE" id="PS51257">
    <property type="entry name" value="PROKAR_LIPOPROTEIN"/>
    <property type="match status" value="1"/>
</dbReference>
<feature type="compositionally biased region" description="Low complexity" evidence="1">
    <location>
        <begin position="45"/>
        <end position="59"/>
    </location>
</feature>
<name>A0A2S7DTN7_9XANT</name>
<accession>A0A2S7DTN7</accession>
<dbReference type="InterPro" id="IPR058248">
    <property type="entry name" value="Lxx211020-like"/>
</dbReference>
<dbReference type="EMBL" id="MDED01000010">
    <property type="protein sequence ID" value="PPU77099.1"/>
    <property type="molecule type" value="Genomic_DNA"/>
</dbReference>
<sequence length="193" mass="19911">MKTHALLFVTATLALTACQPASDHAGRDGSTASVSAPAPAPAPAPTSTSTSTPPAANAAVQVDHAWSRATPPGAAVGGGYLTLRNHAKAADRLLKVESAASARVEIHEMRMEGDVMKMRQLDNGLELPAGQAVTLAPGGNHLMFIELHSPLVAGTPIEATLRFEHAPSVTVRFDVLPMGADAPGADASMQHHH</sequence>
<dbReference type="Gene3D" id="2.60.40.1890">
    <property type="entry name" value="PCu(A)C copper chaperone"/>
    <property type="match status" value="1"/>
</dbReference>